<protein>
    <submittedName>
        <fullName evidence="3">Uncharacterized protein</fullName>
    </submittedName>
</protein>
<feature type="region of interest" description="Disordered" evidence="2">
    <location>
        <begin position="1248"/>
        <end position="1292"/>
    </location>
</feature>
<feature type="coiled-coil region" evidence="1">
    <location>
        <begin position="783"/>
        <end position="895"/>
    </location>
</feature>
<organism evidence="3 4">
    <name type="scientific">Sphagnum jensenii</name>
    <dbReference type="NCBI Taxonomy" id="128206"/>
    <lineage>
        <taxon>Eukaryota</taxon>
        <taxon>Viridiplantae</taxon>
        <taxon>Streptophyta</taxon>
        <taxon>Embryophyta</taxon>
        <taxon>Bryophyta</taxon>
        <taxon>Sphagnophytina</taxon>
        <taxon>Sphagnopsida</taxon>
        <taxon>Sphagnales</taxon>
        <taxon>Sphagnaceae</taxon>
        <taxon>Sphagnum</taxon>
    </lineage>
</organism>
<reference evidence="3" key="1">
    <citation type="submission" date="2024-02" db="EMBL/GenBank/DDBJ databases">
        <authorList>
            <consortium name="ELIXIR-Norway"/>
            <consortium name="Elixir Norway"/>
        </authorList>
    </citation>
    <scope>NUCLEOTIDE SEQUENCE</scope>
</reference>
<gene>
    <name evidence="3" type="ORF">CSSPJE1EN1_LOCUS4649</name>
</gene>
<feature type="compositionally biased region" description="Polar residues" evidence="2">
    <location>
        <begin position="1115"/>
        <end position="1129"/>
    </location>
</feature>
<evidence type="ECO:0000256" key="2">
    <source>
        <dbReference type="SAM" id="MobiDB-lite"/>
    </source>
</evidence>
<feature type="region of interest" description="Disordered" evidence="2">
    <location>
        <begin position="1176"/>
        <end position="1221"/>
    </location>
</feature>
<name>A0ABP0VZ30_9BRYO</name>
<feature type="compositionally biased region" description="Low complexity" evidence="2">
    <location>
        <begin position="1059"/>
        <end position="1083"/>
    </location>
</feature>
<keyword evidence="1" id="KW-0175">Coiled coil</keyword>
<keyword evidence="4" id="KW-1185">Reference proteome</keyword>
<dbReference type="EMBL" id="OZ020107">
    <property type="protein sequence ID" value="CAK9259171.1"/>
    <property type="molecule type" value="Genomic_DNA"/>
</dbReference>
<feature type="compositionally biased region" description="Gly residues" evidence="2">
    <location>
        <begin position="38"/>
        <end position="53"/>
    </location>
</feature>
<feature type="region of interest" description="Disordered" evidence="2">
    <location>
        <begin position="1113"/>
        <end position="1147"/>
    </location>
</feature>
<evidence type="ECO:0000313" key="4">
    <source>
        <dbReference type="Proteomes" id="UP001497444"/>
    </source>
</evidence>
<dbReference type="Proteomes" id="UP001497444">
    <property type="component" value="Chromosome 12"/>
</dbReference>
<feature type="region of interest" description="Disordered" evidence="2">
    <location>
        <begin position="1059"/>
        <end position="1101"/>
    </location>
</feature>
<evidence type="ECO:0000313" key="3">
    <source>
        <dbReference type="EMBL" id="CAK9259171.1"/>
    </source>
</evidence>
<sequence>MDEPHSRGGGGPIASCSAAASGGDPFVSPRAQQMQVQHGGGRMAAGGGGGGSNMSGLSSRTSPMGNSAAVPNKSVAFCKPPSTIIPAESPGASSSMTRTGTNFCSTSIGGAATSGTHQSLLRAGPRLRAEGLMVPPASDAATLRRQVAALQIDLEAHIDGEQRLQSINQQLRERLELYMKQNHENVERAETELNTLHEDMEHTLELQRRLAQRAAALEKEKKDMECCLQKRVQEFEAEKENLQTCISSMTEDLRTRAEVQEKADQLQEELKITLEMKAKLEEKLHCFSEEAEHLKRKAEEYSNELHSLILKEQVDKKVEKMRKQLLTRRSFKRFQEGVRQQCIDEANKLMAIHQYELHCCKSGFQALCAATYRASQVRQGYERHGQACVQECWRAWKLATVAQRMCKAALQKQAAARVCHTLHSWVAYVIRERHNPEKKLAAMKHWIYNCKKKTFEQWTLNLKTWKLSEKDEHNLTVLAHNHWYNYTLKRMFFKWCQWVTSWARPKKKKLASVQAHINSMTCKQAISAWHCLVHLQWIRRMKYDMAVGQDNMWKRKRTIARLREAVKIVKDRRQHNELGAAFRKLRQGHTVVKAWHNFLQNRRHGRTYKQIAFRHFLQSLRIKSFQMWRDNAAYQKAQKRATQEVNQAIMRAAMVFWRDYHVYHAIKKKKQRRASVHRKRREVKTAKQMLELWWEQMAWKRRAVQLDCLLAIRRQRTVLIASLHSWMHATFDGLLLANAKCHDDLLEAQAQVEEQKHQVTTVDVENLQLIDRLHTMSSEIAYLKTTLNEKQKQEDQLHRALEDSTMLESSMRGEIEQQHLHTEELELEVQNLQKKLQVKNVEDTAGEVRYNLEIQNLEHAVKELRIKLAEKASQIDSYDKALKETAEKLEGASDQSQEKLASAFEIAGSLRKLLEDRENQFATLEGISRRRELELGEVQRKLSAANCTLAETVECRDARIVELECMLTNKQTEIQETQHLVQELELALDAKESRMRKLEYENKLMSEQNSLKAKTFVSSLSSWAATPVGDTSGSLRGGLHAIQVKESMRHAYVQAKTALQQGSADSSDDGASGLVVSGSGQAQPYAGPHMDDGSGVSQEEPHAYEQQELRFPSHMDQQPTTARQLNTFSPGDPERDVSYHPQAHDANPAEMGMRSLSFQAQDTSQPDWETSFALVSTTRPTPTGPTAEPSYGTLDSHPLDRHPDAAAGGTTSLRTSGEGPFRVVLDDNPGAVDSLHVEIQRLQARIMSRLQDSPPQGTLVDLEQLDRNGARQPGNPRPQPGAPGSRNSARPS</sequence>
<feature type="region of interest" description="Disordered" evidence="2">
    <location>
        <begin position="1"/>
        <end position="68"/>
    </location>
</feature>
<proteinExistence type="predicted"/>
<evidence type="ECO:0000256" key="1">
    <source>
        <dbReference type="SAM" id="Coils"/>
    </source>
</evidence>
<accession>A0ABP0VZ30</accession>
<feature type="coiled-coil region" evidence="1">
    <location>
        <begin position="967"/>
        <end position="1008"/>
    </location>
</feature>
<feature type="coiled-coil region" evidence="1">
    <location>
        <begin position="161"/>
        <end position="311"/>
    </location>
</feature>